<evidence type="ECO:0000256" key="8">
    <source>
        <dbReference type="ARBA" id="ARBA00023239"/>
    </source>
</evidence>
<feature type="binding site" evidence="10">
    <location>
        <position position="246"/>
    </location>
    <ligand>
        <name>Mn(2+)</name>
        <dbReference type="ChEBI" id="CHEBI:29035"/>
    </ligand>
</feature>
<feature type="binding site" evidence="10">
    <location>
        <begin position="225"/>
        <end position="233"/>
    </location>
    <ligand>
        <name>ATP</name>
        <dbReference type="ChEBI" id="CHEBI:30616"/>
    </ligand>
</feature>
<dbReference type="PIRSF" id="PIRSF006294">
    <property type="entry name" value="PEP_crbxkin"/>
    <property type="match status" value="1"/>
</dbReference>
<dbReference type="NCBIfam" id="NF006823">
    <property type="entry name" value="PRK09344.1-5"/>
    <property type="match status" value="1"/>
</dbReference>
<dbReference type="GO" id="GO:0004612">
    <property type="term" value="F:phosphoenolpyruvate carboxykinase (ATP) activity"/>
    <property type="evidence" value="ECO:0007669"/>
    <property type="project" value="UniProtKB-UniRule"/>
</dbReference>
<evidence type="ECO:0000256" key="7">
    <source>
        <dbReference type="ARBA" id="ARBA00022840"/>
    </source>
</evidence>
<comment type="catalytic activity">
    <reaction evidence="9 10">
        <text>oxaloacetate + ATP = phosphoenolpyruvate + ADP + CO2</text>
        <dbReference type="Rhea" id="RHEA:18617"/>
        <dbReference type="ChEBI" id="CHEBI:16452"/>
        <dbReference type="ChEBI" id="CHEBI:16526"/>
        <dbReference type="ChEBI" id="CHEBI:30616"/>
        <dbReference type="ChEBI" id="CHEBI:58702"/>
        <dbReference type="ChEBI" id="CHEBI:456216"/>
        <dbReference type="EC" id="4.1.1.49"/>
    </reaction>
</comment>
<organism evidence="11 12">
    <name type="scientific">Rickettsiella grylli</name>
    <dbReference type="NCBI Taxonomy" id="59196"/>
    <lineage>
        <taxon>Bacteria</taxon>
        <taxon>Pseudomonadati</taxon>
        <taxon>Pseudomonadota</taxon>
        <taxon>Gammaproteobacteria</taxon>
        <taxon>Legionellales</taxon>
        <taxon>Coxiellaceae</taxon>
        <taxon>Rickettsiella</taxon>
    </lineage>
</organism>
<keyword evidence="10" id="KW-0464">Manganese</keyword>
<comment type="caution">
    <text evidence="11">The sequence shown here is derived from an EMBL/GenBank/DDBJ whole genome shotgun (WGS) entry which is preliminary data.</text>
</comment>
<dbReference type="OrthoDB" id="9806325at2"/>
<keyword evidence="6 10" id="KW-0210">Decarboxylase</keyword>
<dbReference type="InterPro" id="IPR013035">
    <property type="entry name" value="PEP_carboxykinase_C"/>
</dbReference>
<reference evidence="11" key="2">
    <citation type="submission" date="2007-10" db="EMBL/GenBank/DDBJ databases">
        <authorList>
            <person name="Myers G.S."/>
        </authorList>
    </citation>
    <scope>NUCLEOTIDE SEQUENCE [LARGE SCALE GENOMIC DNA]</scope>
</reference>
<feature type="binding site" evidence="10">
    <location>
        <position position="311"/>
    </location>
    <ligand>
        <name>ATP</name>
        <dbReference type="ChEBI" id="CHEBI:30616"/>
    </ligand>
</feature>
<dbReference type="AlphaFoldDB" id="A8PKS7"/>
<evidence type="ECO:0000256" key="9">
    <source>
        <dbReference type="ARBA" id="ARBA00047371"/>
    </source>
</evidence>
<comment type="subcellular location">
    <subcellularLocation>
        <location evidence="10">Cytoplasm</location>
    </subcellularLocation>
</comment>
<dbReference type="EMBL" id="AAQJ02000001">
    <property type="protein sequence ID" value="EDP46929.1"/>
    <property type="molecule type" value="Genomic_DNA"/>
</dbReference>
<evidence type="ECO:0000256" key="1">
    <source>
        <dbReference type="ARBA" id="ARBA00004742"/>
    </source>
</evidence>
<dbReference type="eggNOG" id="COG1866">
    <property type="taxonomic scope" value="Bacteria"/>
</dbReference>
<dbReference type="NCBIfam" id="NF006820">
    <property type="entry name" value="PRK09344.1-2"/>
    <property type="match status" value="1"/>
</dbReference>
<dbReference type="InterPro" id="IPR008210">
    <property type="entry name" value="PEP_carboxykinase_N"/>
</dbReference>
<dbReference type="RefSeq" id="WP_006035893.1">
    <property type="nucleotide sequence ID" value="NZ_AAQJ02000001.1"/>
</dbReference>
<comment type="similarity">
    <text evidence="2 10">Belongs to the phosphoenolpyruvate carboxykinase (ATP) family.</text>
</comment>
<feature type="binding site" evidence="10">
    <location>
        <position position="311"/>
    </location>
    <ligand>
        <name>substrate</name>
    </ligand>
</feature>
<evidence type="ECO:0000256" key="10">
    <source>
        <dbReference type="HAMAP-Rule" id="MF_00453"/>
    </source>
</evidence>
<feature type="binding site" evidence="10">
    <location>
        <position position="49"/>
    </location>
    <ligand>
        <name>substrate</name>
    </ligand>
</feature>
<comment type="cofactor">
    <cofactor evidence="10">
        <name>Mn(2+)</name>
        <dbReference type="ChEBI" id="CHEBI:29035"/>
    </cofactor>
    <text evidence="10">Binds 1 Mn(2+) ion per subunit.</text>
</comment>
<dbReference type="PANTHER" id="PTHR30031">
    <property type="entry name" value="PHOSPHOENOLPYRUVATE CARBOXYKINASE ATP"/>
    <property type="match status" value="1"/>
</dbReference>
<dbReference type="GO" id="GO:0005524">
    <property type="term" value="F:ATP binding"/>
    <property type="evidence" value="ECO:0007669"/>
    <property type="project" value="UniProtKB-UniRule"/>
</dbReference>
<feature type="binding site" evidence="10">
    <location>
        <position position="190"/>
    </location>
    <ligand>
        <name>substrate</name>
    </ligand>
</feature>
<gene>
    <name evidence="10 11" type="primary">pckA</name>
    <name evidence="11" type="ORF">RICGR_0060</name>
</gene>
<comment type="function">
    <text evidence="10">Involved in the gluconeogenesis. Catalyzes the conversion of oxaloacetate (OAA) to phosphoenolpyruvate (PEP) through direct phosphoryl transfer between the nucleoside triphosphate and OAA.</text>
</comment>
<keyword evidence="10" id="KW-0479">Metal-binding</keyword>
<evidence type="ECO:0000256" key="5">
    <source>
        <dbReference type="ARBA" id="ARBA00022741"/>
    </source>
</evidence>
<dbReference type="Gene3D" id="3.90.228.20">
    <property type="match status" value="1"/>
</dbReference>
<feature type="binding site" evidence="10">
    <location>
        <position position="274"/>
    </location>
    <ligand>
        <name>ATP</name>
        <dbReference type="ChEBI" id="CHEBI:30616"/>
    </ligand>
</feature>
<dbReference type="GO" id="GO:0006094">
    <property type="term" value="P:gluconeogenesis"/>
    <property type="evidence" value="ECO:0007669"/>
    <property type="project" value="UniProtKB-UniRule"/>
</dbReference>
<feature type="binding site" evidence="10">
    <location>
        <position position="190"/>
    </location>
    <ligand>
        <name>Mn(2+)</name>
        <dbReference type="ChEBI" id="CHEBI:29035"/>
    </ligand>
</feature>
<evidence type="ECO:0000313" key="12">
    <source>
        <dbReference type="Proteomes" id="UP000054075"/>
    </source>
</evidence>
<evidence type="ECO:0000256" key="2">
    <source>
        <dbReference type="ARBA" id="ARBA00006052"/>
    </source>
</evidence>
<keyword evidence="5 10" id="KW-0547">Nucleotide-binding</keyword>
<accession>A8PKS7</accession>
<proteinExistence type="inferred from homology"/>
<dbReference type="SUPFAM" id="SSF53795">
    <property type="entry name" value="PEP carboxykinase-like"/>
    <property type="match status" value="1"/>
</dbReference>
<keyword evidence="8 10" id="KW-0456">Lyase</keyword>
<name>A8PKS7_9COXI</name>
<dbReference type="PROSITE" id="PS00532">
    <property type="entry name" value="PEPCK_ATP"/>
    <property type="match status" value="1"/>
</dbReference>
<comment type="pathway">
    <text evidence="1 10">Carbohydrate biosynthesis; gluconeogenesis.</text>
</comment>
<keyword evidence="7 10" id="KW-0067">ATP-binding</keyword>
<keyword evidence="10" id="KW-0963">Cytoplasm</keyword>
<feature type="binding site" evidence="10">
    <location>
        <position position="190"/>
    </location>
    <ligand>
        <name>ATP</name>
        <dbReference type="ChEBI" id="CHEBI:30616"/>
    </ligand>
</feature>
<dbReference type="EC" id="4.1.1.49" evidence="3 10"/>
<dbReference type="Gene3D" id="3.40.449.10">
    <property type="entry name" value="Phosphoenolpyruvate Carboxykinase, domain 1"/>
    <property type="match status" value="1"/>
</dbReference>
<dbReference type="Proteomes" id="UP000054075">
    <property type="component" value="Unassembled WGS sequence"/>
</dbReference>
<feature type="binding site" evidence="10">
    <location>
        <position position="209"/>
    </location>
    <ligand>
        <name>Mn(2+)</name>
        <dbReference type="ChEBI" id="CHEBI:29035"/>
    </ligand>
</feature>
<comment type="subunit">
    <text evidence="10">Monomer.</text>
</comment>
<evidence type="ECO:0000256" key="6">
    <source>
        <dbReference type="ARBA" id="ARBA00022793"/>
    </source>
</evidence>
<dbReference type="PANTHER" id="PTHR30031:SF0">
    <property type="entry name" value="PHOSPHOENOLPYRUVATE CARBOXYKINASE (ATP)"/>
    <property type="match status" value="1"/>
</dbReference>
<sequence>MSAVQSKNSSRLFIDLPVDALINYAVERREGVIAANGALSVVTGQRTGRSPKDKFIVTEPTSENNIDWDSINQAFSEDRFHVLWQRAEQYAKKIDLFISNLQVGADPTYFLPVKVITEYAWHNLFARQLFIRPAHFYGKVAHPEWTILSLPGLKTDPERDGVNSDAALIIHLAQRRVLLCGHRYAGEIKKAMFSVMNYLLPHVDVLPMHCSANVGEKGDVALFFGLSGTGKTTLSADPSRFLIGDDEHGWSKTGVFNFEGGCYAKCIDLSKEREPLIWKAIRHGAVMENVVLNPKTLEPNYNDSTRTQNTRVAYPLDFIDSRVFPNRVDRAPDAIIFLCCDLYGVLPPVAYLNHEQAAYYFLSGYTALVGSTEVGQTEPIKTTFSTCFGAPFFPRPAKVYAELLIKRLKESHAKVYLVNTGWTGGAYGVSGGQRFSIPVTRAVIKAILNDEISKSESERLPGFDLAIPNALPGIASNLLNPKKTWKDPAEYDHKAHELINKFVNNFKQFDVSLTIRNAGPTPYKE</sequence>
<evidence type="ECO:0000256" key="3">
    <source>
        <dbReference type="ARBA" id="ARBA00012363"/>
    </source>
</evidence>
<evidence type="ECO:0000256" key="4">
    <source>
        <dbReference type="ARBA" id="ARBA00022432"/>
    </source>
</evidence>
<dbReference type="InterPro" id="IPR001272">
    <property type="entry name" value="PEP_carboxykinase_ATP"/>
</dbReference>
<dbReference type="GO" id="GO:0046872">
    <property type="term" value="F:metal ion binding"/>
    <property type="evidence" value="ECO:0007669"/>
    <property type="project" value="UniProtKB-KW"/>
</dbReference>
<dbReference type="SUPFAM" id="SSF68923">
    <property type="entry name" value="PEP carboxykinase N-terminal domain"/>
    <property type="match status" value="1"/>
</dbReference>
<evidence type="ECO:0000313" key="11">
    <source>
        <dbReference type="EMBL" id="EDP46929.1"/>
    </source>
</evidence>
<dbReference type="Gene3D" id="2.170.8.10">
    <property type="entry name" value="Phosphoenolpyruvate Carboxykinase, domain 2"/>
    <property type="match status" value="1"/>
</dbReference>
<dbReference type="GO" id="GO:0016301">
    <property type="term" value="F:kinase activity"/>
    <property type="evidence" value="ECO:0007669"/>
    <property type="project" value="UniProtKB-KW"/>
</dbReference>
<dbReference type="UniPathway" id="UPA00138"/>
<dbReference type="STRING" id="59196.RICGR_0060"/>
<dbReference type="GO" id="GO:0005829">
    <property type="term" value="C:cytosol"/>
    <property type="evidence" value="ECO:0007669"/>
    <property type="project" value="TreeGrafter"/>
</dbReference>
<dbReference type="NCBIfam" id="TIGR00224">
    <property type="entry name" value="pckA"/>
    <property type="match status" value="1"/>
</dbReference>
<keyword evidence="4 10" id="KW-0312">Gluconeogenesis</keyword>
<feature type="binding site" evidence="10">
    <location>
        <position position="209"/>
    </location>
    <ligand>
        <name>ATP</name>
        <dbReference type="ChEBI" id="CHEBI:30616"/>
    </ligand>
</feature>
<feature type="binding site" evidence="10">
    <location>
        <position position="184"/>
    </location>
    <ligand>
        <name>substrate</name>
    </ligand>
</feature>
<dbReference type="Pfam" id="PF01293">
    <property type="entry name" value="PEPCK_ATP"/>
    <property type="match status" value="1"/>
</dbReference>
<feature type="binding site" evidence="10">
    <location>
        <position position="440"/>
    </location>
    <ligand>
        <name>ATP</name>
        <dbReference type="ChEBI" id="CHEBI:30616"/>
    </ligand>
</feature>
<protein>
    <recommendedName>
        <fullName evidence="3 10">Phosphoenolpyruvate carboxykinase (ATP)</fullName>
        <shortName evidence="10">PCK</shortName>
        <shortName evidence="10">PEP carboxykinase</shortName>
        <shortName evidence="10">PEPCK</shortName>
        <ecNumber evidence="3 10">4.1.1.49</ecNumber>
    </recommendedName>
</protein>
<dbReference type="NCBIfam" id="NF006821">
    <property type="entry name" value="PRK09344.1-3"/>
    <property type="match status" value="1"/>
</dbReference>
<reference evidence="11" key="1">
    <citation type="submission" date="2006-04" db="EMBL/GenBank/DDBJ databases">
        <authorList>
            <person name="Seshadri R."/>
            <person name="Federici B.A."/>
        </authorList>
    </citation>
    <scope>NUCLEOTIDE SEQUENCE [LARGE SCALE GENOMIC DNA]</scope>
</reference>
<dbReference type="HAMAP" id="MF_00453">
    <property type="entry name" value="PEPCK_ATP"/>
    <property type="match status" value="1"/>
</dbReference>
<comment type="caution">
    <text evidence="10">Lacks conserved residue(s) required for the propagation of feature annotation.</text>
</comment>
<dbReference type="InterPro" id="IPR015994">
    <property type="entry name" value="PEPCK_ATP_CS"/>
</dbReference>
<keyword evidence="12" id="KW-1185">Reference proteome</keyword>